<evidence type="ECO:0000259" key="13">
    <source>
        <dbReference type="Pfam" id="PF00263"/>
    </source>
</evidence>
<dbReference type="NCBIfam" id="TIGR02517">
    <property type="entry name" value="type_II_gspD"/>
    <property type="match status" value="1"/>
</dbReference>
<keyword evidence="9" id="KW-0998">Cell outer membrane</keyword>
<accession>A0ABQ2EI67</accession>
<evidence type="ECO:0000313" key="16">
    <source>
        <dbReference type="EMBL" id="GGK09707.1"/>
    </source>
</evidence>
<keyword evidence="5" id="KW-0812">Transmembrane</keyword>
<feature type="domain" description="NolW-like" evidence="14">
    <location>
        <begin position="185"/>
        <end position="249"/>
    </location>
</feature>
<comment type="similarity">
    <text evidence="2">Belongs to the bacterial secretin family. GSP D subfamily.</text>
</comment>
<dbReference type="EMBL" id="BMME01000001">
    <property type="protein sequence ID" value="GGK09707.1"/>
    <property type="molecule type" value="Genomic_DNA"/>
</dbReference>
<gene>
    <name evidence="16" type="primary">xcsD</name>
    <name evidence="16" type="ORF">GCM10011394_18930</name>
</gene>
<evidence type="ECO:0000313" key="17">
    <source>
        <dbReference type="Proteomes" id="UP000599009"/>
    </source>
</evidence>
<dbReference type="InterPro" id="IPR049371">
    <property type="entry name" value="GspD-like_N0"/>
</dbReference>
<name>A0ABQ2EI67_9GAMM</name>
<evidence type="ECO:0000256" key="2">
    <source>
        <dbReference type="ARBA" id="ARBA00006980"/>
    </source>
</evidence>
<evidence type="ECO:0000256" key="8">
    <source>
        <dbReference type="ARBA" id="ARBA00023136"/>
    </source>
</evidence>
<dbReference type="Gene3D" id="3.30.1370.120">
    <property type="match status" value="3"/>
</dbReference>
<dbReference type="InterPro" id="IPR038591">
    <property type="entry name" value="NolW-like_sf"/>
</dbReference>
<feature type="domain" description="Type II/III secretion system secretin-like" evidence="13">
    <location>
        <begin position="453"/>
        <end position="616"/>
    </location>
</feature>
<keyword evidence="4" id="KW-1134">Transmembrane beta strand</keyword>
<feature type="region of interest" description="Disordered" evidence="11">
    <location>
        <begin position="657"/>
        <end position="690"/>
    </location>
</feature>
<keyword evidence="7" id="KW-0653">Protein transport</keyword>
<dbReference type="PRINTS" id="PR01032">
    <property type="entry name" value="PHAGEIV"/>
</dbReference>
<sequence length="690" mass="71677">MKHRLLAAALVLTLATQPAPFAFAQSGAGVTAQDADIRAFIQDVARATGTTFIIDPAVQGSVSITRDVAMDEAELLGVLLAVLRANDLVAVSAGPGAYRVVPDTAAAKLPGGGAGGSAFTTQVLPLSTVDARIAAETLKPLIGRGGVVVPTPQGNALLIADYADNIRRIRGLVAQIDSDTAGIDTVTLRNSSAREVAATVNQLFGGAEGRGGQLAIQPVDGSNSIVVRGAPQSVQRVVQTILELDRRAERTGGVRVVRLQHASAEQLLPVLQQLVGQTPGGEDGAGTAAASAAAPDATSAQLITAVPGKRPTIVRYPGSNSLIINADPETQRLLVDVITQLDTRREQVLVEAIVVEISDNAARRLGAQLLIAGKEGSNIPFLATQHPGASPGIMPLAAGWYAGQQRGDDDDDNGVLDLARQAAVQSLLGINGALGGIAGSNDNATFGLIIDAVNSDTASNLLSTPSILTLDNEEARILVGQEVPTTTGEVLGDSNSNPFRTIQRQDVGIQLEVTPQINAGGGITLTLRQEVSSIAGPVSDDFSELVLNKREVETRVLVDDGEIVALGGLLDQSDRNTVSKVPLLGDIPIVGHLFRHRSRSRDKTNLMVFIRPTIVRSTADAQAMSAGRYDYMRSQLPVMGERETALDELVREYLRTTPPVMPVPAPAQPSGGGAAPGPASSSPTADAAAQ</sequence>
<dbReference type="Pfam" id="PF21305">
    <property type="entry name" value="type_II_gspD_N0"/>
    <property type="match status" value="1"/>
</dbReference>
<evidence type="ECO:0000259" key="15">
    <source>
        <dbReference type="Pfam" id="PF21305"/>
    </source>
</evidence>
<protein>
    <submittedName>
        <fullName evidence="16">Type II secretion system protein GspD</fullName>
    </submittedName>
</protein>
<evidence type="ECO:0000256" key="5">
    <source>
        <dbReference type="ARBA" id="ARBA00022692"/>
    </source>
</evidence>
<feature type="chain" id="PRO_5045754988" evidence="12">
    <location>
        <begin position="25"/>
        <end position="690"/>
    </location>
</feature>
<feature type="domain" description="NolW-like" evidence="14">
    <location>
        <begin position="121"/>
        <end position="179"/>
    </location>
</feature>
<dbReference type="Pfam" id="PF00263">
    <property type="entry name" value="Secretin"/>
    <property type="match status" value="1"/>
</dbReference>
<feature type="compositionally biased region" description="Low complexity" evidence="11">
    <location>
        <begin position="676"/>
        <end position="690"/>
    </location>
</feature>
<dbReference type="PANTHER" id="PTHR30332:SF24">
    <property type="entry name" value="SECRETIN GSPD-RELATED"/>
    <property type="match status" value="1"/>
</dbReference>
<dbReference type="InterPro" id="IPR013356">
    <property type="entry name" value="T2SS_GspD"/>
</dbReference>
<evidence type="ECO:0000256" key="10">
    <source>
        <dbReference type="RuleBase" id="RU004004"/>
    </source>
</evidence>
<feature type="signal peptide" evidence="12">
    <location>
        <begin position="1"/>
        <end position="24"/>
    </location>
</feature>
<dbReference type="RefSeq" id="WP_132986930.1">
    <property type="nucleotide sequence ID" value="NZ_BMME01000001.1"/>
</dbReference>
<evidence type="ECO:0000256" key="11">
    <source>
        <dbReference type="SAM" id="MobiDB-lite"/>
    </source>
</evidence>
<feature type="domain" description="GspD-like N0" evidence="15">
    <location>
        <begin position="32"/>
        <end position="100"/>
    </location>
</feature>
<dbReference type="InterPro" id="IPR004846">
    <property type="entry name" value="T2SS/T3SS_dom"/>
</dbReference>
<feature type="domain" description="NolW-like" evidence="14">
    <location>
        <begin position="254"/>
        <end position="347"/>
    </location>
</feature>
<keyword evidence="3 10" id="KW-0813">Transport</keyword>
<comment type="caution">
    <text evidence="16">The sequence shown here is derived from an EMBL/GenBank/DDBJ whole genome shotgun (WGS) entry which is preliminary data.</text>
</comment>
<dbReference type="InterPro" id="IPR005644">
    <property type="entry name" value="NolW-like"/>
</dbReference>
<evidence type="ECO:0000256" key="9">
    <source>
        <dbReference type="ARBA" id="ARBA00023237"/>
    </source>
</evidence>
<evidence type="ECO:0000256" key="12">
    <source>
        <dbReference type="SAM" id="SignalP"/>
    </source>
</evidence>
<dbReference type="Pfam" id="PF03958">
    <property type="entry name" value="Secretin_N"/>
    <property type="match status" value="3"/>
</dbReference>
<organism evidence="16 17">
    <name type="scientific">Luteimonas terricola</name>
    <dbReference type="NCBI Taxonomy" id="645597"/>
    <lineage>
        <taxon>Bacteria</taxon>
        <taxon>Pseudomonadati</taxon>
        <taxon>Pseudomonadota</taxon>
        <taxon>Gammaproteobacteria</taxon>
        <taxon>Lysobacterales</taxon>
        <taxon>Lysobacteraceae</taxon>
        <taxon>Luteimonas</taxon>
    </lineage>
</organism>
<dbReference type="Proteomes" id="UP000599009">
    <property type="component" value="Unassembled WGS sequence"/>
</dbReference>
<evidence type="ECO:0000256" key="6">
    <source>
        <dbReference type="ARBA" id="ARBA00022729"/>
    </source>
</evidence>
<evidence type="ECO:0000256" key="4">
    <source>
        <dbReference type="ARBA" id="ARBA00022452"/>
    </source>
</evidence>
<evidence type="ECO:0000259" key="14">
    <source>
        <dbReference type="Pfam" id="PF03958"/>
    </source>
</evidence>
<evidence type="ECO:0000256" key="3">
    <source>
        <dbReference type="ARBA" id="ARBA00022448"/>
    </source>
</evidence>
<dbReference type="InterPro" id="IPR001775">
    <property type="entry name" value="GspD/PilQ"/>
</dbReference>
<keyword evidence="6 12" id="KW-0732">Signal</keyword>
<dbReference type="PRINTS" id="PR00811">
    <property type="entry name" value="BCTERIALGSPD"/>
</dbReference>
<comment type="subcellular location">
    <subcellularLocation>
        <location evidence="1 10">Cell outer membrane</location>
    </subcellularLocation>
</comment>
<evidence type="ECO:0000256" key="7">
    <source>
        <dbReference type="ARBA" id="ARBA00022927"/>
    </source>
</evidence>
<proteinExistence type="inferred from homology"/>
<dbReference type="PANTHER" id="PTHR30332">
    <property type="entry name" value="PROBABLE GENERAL SECRETION PATHWAY PROTEIN D"/>
    <property type="match status" value="1"/>
</dbReference>
<keyword evidence="8" id="KW-0472">Membrane</keyword>
<keyword evidence="17" id="KW-1185">Reference proteome</keyword>
<evidence type="ECO:0000256" key="1">
    <source>
        <dbReference type="ARBA" id="ARBA00004442"/>
    </source>
</evidence>
<dbReference type="InterPro" id="IPR050810">
    <property type="entry name" value="Bact_Secretion_Sys_Channel"/>
</dbReference>
<reference evidence="17" key="1">
    <citation type="journal article" date="2019" name="Int. J. Syst. Evol. Microbiol.">
        <title>The Global Catalogue of Microorganisms (GCM) 10K type strain sequencing project: providing services to taxonomists for standard genome sequencing and annotation.</title>
        <authorList>
            <consortium name="The Broad Institute Genomics Platform"/>
            <consortium name="The Broad Institute Genome Sequencing Center for Infectious Disease"/>
            <person name="Wu L."/>
            <person name="Ma J."/>
        </authorList>
    </citation>
    <scope>NUCLEOTIDE SEQUENCE [LARGE SCALE GENOMIC DNA]</scope>
    <source>
        <strain evidence="17">CGMCC 1.8985</strain>
    </source>
</reference>